<sequence>MSQQPNKIPKGIVNPKSKGKSQPRLHASMRKDTVKASDFLKYDMRSSCEDCSHFDPEKIVCTIGYNPALHLKAEQTHQYFLSGNMAFCRFIEID</sequence>
<evidence type="ECO:0000256" key="1">
    <source>
        <dbReference type="SAM" id="MobiDB-lite"/>
    </source>
</evidence>
<dbReference type="EMBL" id="JANRMI010000001">
    <property type="protein sequence ID" value="MDG0815681.1"/>
    <property type="molecule type" value="Genomic_DNA"/>
</dbReference>
<evidence type="ECO:0000313" key="2">
    <source>
        <dbReference type="EMBL" id="MDG0815681.1"/>
    </source>
</evidence>
<evidence type="ECO:0000313" key="3">
    <source>
        <dbReference type="Proteomes" id="UP001152321"/>
    </source>
</evidence>
<comment type="caution">
    <text evidence="2">The sequence shown here is derived from an EMBL/GenBank/DDBJ whole genome shotgun (WGS) entry which is preliminary data.</text>
</comment>
<name>A0ABT6DFQ9_9BACT</name>
<proteinExistence type="predicted"/>
<dbReference type="RefSeq" id="WP_277577154.1">
    <property type="nucleotide sequence ID" value="NZ_JANRMI010000001.1"/>
</dbReference>
<keyword evidence="3" id="KW-1185">Reference proteome</keyword>
<dbReference type="Proteomes" id="UP001152321">
    <property type="component" value="Unassembled WGS sequence"/>
</dbReference>
<reference evidence="2" key="1">
    <citation type="submission" date="2022-08" db="EMBL/GenBank/DDBJ databases">
        <title>Novel Bdellovibrio Species Isolated from Svalbard: Designation Bdellovibrio svalbardensis.</title>
        <authorList>
            <person name="Mitchell R.J."/>
            <person name="Choi S.Y."/>
        </authorList>
    </citation>
    <scope>NUCLEOTIDE SEQUENCE</scope>
    <source>
        <strain evidence="2">PAP01</strain>
    </source>
</reference>
<protein>
    <submittedName>
        <fullName evidence="2">Uncharacterized protein</fullName>
    </submittedName>
</protein>
<feature type="region of interest" description="Disordered" evidence="1">
    <location>
        <begin position="1"/>
        <end position="30"/>
    </location>
</feature>
<accession>A0ABT6DFQ9</accession>
<organism evidence="2 3">
    <name type="scientific">Bdellovibrio svalbardensis</name>
    <dbReference type="NCBI Taxonomy" id="2972972"/>
    <lineage>
        <taxon>Bacteria</taxon>
        <taxon>Pseudomonadati</taxon>
        <taxon>Bdellovibrionota</taxon>
        <taxon>Bdellovibrionia</taxon>
        <taxon>Bdellovibrionales</taxon>
        <taxon>Pseudobdellovibrionaceae</taxon>
        <taxon>Bdellovibrio</taxon>
    </lineage>
</organism>
<gene>
    <name evidence="2" type="ORF">NWE73_04845</name>
</gene>